<evidence type="ECO:0000256" key="11">
    <source>
        <dbReference type="ARBA" id="ARBA00038345"/>
    </source>
</evidence>
<dbReference type="NCBIfam" id="TIGR00877">
    <property type="entry name" value="purD"/>
    <property type="match status" value="1"/>
</dbReference>
<dbReference type="InterPro" id="IPR020561">
    <property type="entry name" value="PRibGlycinamid_synth_ATP-grasp"/>
</dbReference>
<evidence type="ECO:0000256" key="9">
    <source>
        <dbReference type="ARBA" id="ARBA00022840"/>
    </source>
</evidence>
<dbReference type="PANTHER" id="PTHR43472:SF1">
    <property type="entry name" value="PHOSPHORIBOSYLAMINE--GLYCINE LIGASE, CHLOROPLASTIC"/>
    <property type="match status" value="1"/>
</dbReference>
<dbReference type="SUPFAM" id="SSF56059">
    <property type="entry name" value="Glutathione synthetase ATP-binding domain-like"/>
    <property type="match status" value="1"/>
</dbReference>
<keyword evidence="10" id="KW-0464">Manganese</keyword>
<dbReference type="Pfam" id="PF02843">
    <property type="entry name" value="GARS_C"/>
    <property type="match status" value="1"/>
</dbReference>
<dbReference type="GO" id="GO:0009113">
    <property type="term" value="P:purine nucleobase biosynthetic process"/>
    <property type="evidence" value="ECO:0007669"/>
    <property type="project" value="InterPro"/>
</dbReference>
<comment type="similarity">
    <text evidence="11 14">Belongs to the GARS family.</text>
</comment>
<keyword evidence="18" id="KW-1185">Reference proteome</keyword>
<dbReference type="GO" id="GO:0046872">
    <property type="term" value="F:metal ion binding"/>
    <property type="evidence" value="ECO:0007669"/>
    <property type="project" value="UniProtKB-KW"/>
</dbReference>
<dbReference type="Gene3D" id="3.40.50.20">
    <property type="match status" value="1"/>
</dbReference>
<accession>A0A1Z4LM58</accession>
<evidence type="ECO:0000256" key="8">
    <source>
        <dbReference type="ARBA" id="ARBA00022755"/>
    </source>
</evidence>
<evidence type="ECO:0000256" key="12">
    <source>
        <dbReference type="ARBA" id="ARBA00042242"/>
    </source>
</evidence>
<evidence type="ECO:0000256" key="3">
    <source>
        <dbReference type="ARBA" id="ARBA00005174"/>
    </source>
</evidence>
<dbReference type="HAMAP" id="MF_00138">
    <property type="entry name" value="GARS"/>
    <property type="match status" value="1"/>
</dbReference>
<protein>
    <recommendedName>
        <fullName evidence="4 14">Phosphoribosylamine--glycine ligase</fullName>
        <ecNumber evidence="4 14">6.3.4.13</ecNumber>
    </recommendedName>
    <alternativeName>
        <fullName evidence="14">GARS</fullName>
    </alternativeName>
    <alternativeName>
        <fullName evidence="12 14">Glycinamide ribonucleotide synthetase</fullName>
    </alternativeName>
    <alternativeName>
        <fullName evidence="13 14">Phosphoribosylglycinamide synthetase</fullName>
    </alternativeName>
</protein>
<dbReference type="InterPro" id="IPR000115">
    <property type="entry name" value="PRibGlycinamide_synth"/>
</dbReference>
<dbReference type="Gene3D" id="3.90.600.10">
    <property type="entry name" value="Phosphoribosylglycinamide synthetase, C-terminal domain"/>
    <property type="match status" value="1"/>
</dbReference>
<evidence type="ECO:0000256" key="13">
    <source>
        <dbReference type="ARBA" id="ARBA00042864"/>
    </source>
</evidence>
<dbReference type="FunFam" id="3.40.50.20:FF:000006">
    <property type="entry name" value="Phosphoribosylamine--glycine ligase, chloroplastic"/>
    <property type="match status" value="1"/>
</dbReference>
<keyword evidence="6" id="KW-0479">Metal-binding</keyword>
<dbReference type="FunFam" id="3.90.600.10:FF:000001">
    <property type="entry name" value="Trifunctional purine biosynthetic protein adenosine-3"/>
    <property type="match status" value="1"/>
</dbReference>
<proteinExistence type="inferred from homology"/>
<dbReference type="Pfam" id="PF01071">
    <property type="entry name" value="GARS_A"/>
    <property type="match status" value="1"/>
</dbReference>
<dbReference type="InterPro" id="IPR011054">
    <property type="entry name" value="Rudment_hybrid_motif"/>
</dbReference>
<dbReference type="InterPro" id="IPR016185">
    <property type="entry name" value="PreATP-grasp_dom_sf"/>
</dbReference>
<dbReference type="Proteomes" id="UP000218418">
    <property type="component" value="Chromosome"/>
</dbReference>
<dbReference type="GO" id="GO:0006189">
    <property type="term" value="P:'de novo' IMP biosynthetic process"/>
    <property type="evidence" value="ECO:0007669"/>
    <property type="project" value="UniProtKB-UniRule"/>
</dbReference>
<dbReference type="EMBL" id="AP018227">
    <property type="protein sequence ID" value="BAY82178.1"/>
    <property type="molecule type" value="Genomic_DNA"/>
</dbReference>
<comment type="pathway">
    <text evidence="3 14">Purine metabolism; IMP biosynthesis via de novo pathway; N(1)-(5-phospho-D-ribosyl)glycinamide from 5-phospho-alpha-D-ribose 1-diphosphate: step 2/2.</text>
</comment>
<dbReference type="Pfam" id="PF02844">
    <property type="entry name" value="GARS_N"/>
    <property type="match status" value="1"/>
</dbReference>
<evidence type="ECO:0000256" key="2">
    <source>
        <dbReference type="ARBA" id="ARBA00001946"/>
    </source>
</evidence>
<dbReference type="InterPro" id="IPR020562">
    <property type="entry name" value="PRibGlycinamide_synth_N"/>
</dbReference>
<keyword evidence="5 14" id="KW-0436">Ligase</keyword>
<comment type="cofactor">
    <cofactor evidence="2">
        <name>Mg(2+)</name>
        <dbReference type="ChEBI" id="CHEBI:18420"/>
    </cofactor>
</comment>
<dbReference type="Gene3D" id="3.30.470.20">
    <property type="entry name" value="ATP-grasp fold, B domain"/>
    <property type="match status" value="1"/>
</dbReference>
<dbReference type="SUPFAM" id="SSF52440">
    <property type="entry name" value="PreATP-grasp domain"/>
    <property type="match status" value="1"/>
</dbReference>
<dbReference type="AlphaFoldDB" id="A0A1Z4LM58"/>
<evidence type="ECO:0000256" key="6">
    <source>
        <dbReference type="ARBA" id="ARBA00022723"/>
    </source>
</evidence>
<dbReference type="SMART" id="SM01209">
    <property type="entry name" value="GARS_A"/>
    <property type="match status" value="1"/>
</dbReference>
<keyword evidence="9 15" id="KW-0067">ATP-binding</keyword>
<evidence type="ECO:0000256" key="7">
    <source>
        <dbReference type="ARBA" id="ARBA00022741"/>
    </source>
</evidence>
<evidence type="ECO:0000256" key="4">
    <source>
        <dbReference type="ARBA" id="ARBA00013255"/>
    </source>
</evidence>
<keyword evidence="7 15" id="KW-0547">Nucleotide-binding</keyword>
<evidence type="ECO:0000256" key="14">
    <source>
        <dbReference type="HAMAP-Rule" id="MF_00138"/>
    </source>
</evidence>
<evidence type="ECO:0000313" key="17">
    <source>
        <dbReference type="EMBL" id="BAY82178.1"/>
    </source>
</evidence>
<dbReference type="PROSITE" id="PS00184">
    <property type="entry name" value="GARS"/>
    <property type="match status" value="1"/>
</dbReference>
<sequence>MKILVVGSGGREHALAWKFLQSSQVERVVCVPGNGGTASLSRCENLALKVDDFEGIGDFALKAGINLVVIGPEVPLAQGITDYLQSKGLKVFGPSKAGAQIEASKAWAKSIMQEADIPTANSVVFNKAAPAKSYIKENGVPIVIKADGLAAGKGVTVATDLNQAVEAVEAIFNGQFGSAGEFVVVEECLTGQEVSVLALTDGLTIKPLLPAQDHKRIGEGDTGENTGGMGAYAPTPIATVNLMERVQKQVLDRTINALRANKIDYRGILYAGLMVTPTGEFKVLEFNCRFGDPETQVILPLLETPLEELMLACIEQRLEQIPPIEWKQKAAATVVAASGGYPAAYEKGKVITGIAEAEAAGATVFHAGTQLNQELITDGGRVLNVTAIGENFEQALQLAYAGMEKINFDGMYYRRDIGYRVISNG</sequence>
<dbReference type="InterPro" id="IPR020560">
    <property type="entry name" value="PRibGlycinamide_synth_C-dom"/>
</dbReference>
<dbReference type="GO" id="GO:0004637">
    <property type="term" value="F:phosphoribosylamine-glycine ligase activity"/>
    <property type="evidence" value="ECO:0007669"/>
    <property type="project" value="UniProtKB-UniRule"/>
</dbReference>
<dbReference type="OrthoDB" id="9807240at2"/>
<evidence type="ECO:0000256" key="15">
    <source>
        <dbReference type="PROSITE-ProRule" id="PRU00409"/>
    </source>
</evidence>
<evidence type="ECO:0000256" key="1">
    <source>
        <dbReference type="ARBA" id="ARBA00001936"/>
    </source>
</evidence>
<evidence type="ECO:0000256" key="10">
    <source>
        <dbReference type="ARBA" id="ARBA00023211"/>
    </source>
</evidence>
<evidence type="ECO:0000256" key="5">
    <source>
        <dbReference type="ARBA" id="ARBA00022598"/>
    </source>
</evidence>
<comment type="cofactor">
    <cofactor evidence="1">
        <name>Mn(2+)</name>
        <dbReference type="ChEBI" id="CHEBI:29035"/>
    </cofactor>
</comment>
<evidence type="ECO:0000313" key="18">
    <source>
        <dbReference type="Proteomes" id="UP000218418"/>
    </source>
</evidence>
<dbReference type="SMART" id="SM01210">
    <property type="entry name" value="GARS_C"/>
    <property type="match status" value="1"/>
</dbReference>
<dbReference type="EC" id="6.3.4.13" evidence="4 14"/>
<dbReference type="InterPro" id="IPR020559">
    <property type="entry name" value="PRibGlycinamide_synth_CS"/>
</dbReference>
<name>A0A1Z4LM58_9CYAN</name>
<dbReference type="InterPro" id="IPR037123">
    <property type="entry name" value="PRibGlycinamide_synth_C_sf"/>
</dbReference>
<dbReference type="SUPFAM" id="SSF51246">
    <property type="entry name" value="Rudiment single hybrid motif"/>
    <property type="match status" value="1"/>
</dbReference>
<dbReference type="PROSITE" id="PS50975">
    <property type="entry name" value="ATP_GRASP"/>
    <property type="match status" value="1"/>
</dbReference>
<gene>
    <name evidence="14" type="primary">purD</name>
    <name evidence="17" type="ORF">NIES267_16570</name>
</gene>
<feature type="domain" description="ATP-grasp" evidence="16">
    <location>
        <begin position="109"/>
        <end position="315"/>
    </location>
</feature>
<comment type="catalytic activity">
    <reaction evidence="14">
        <text>5-phospho-beta-D-ribosylamine + glycine + ATP = N(1)-(5-phospho-beta-D-ribosyl)glycinamide + ADP + phosphate + H(+)</text>
        <dbReference type="Rhea" id="RHEA:17453"/>
        <dbReference type="ChEBI" id="CHEBI:15378"/>
        <dbReference type="ChEBI" id="CHEBI:30616"/>
        <dbReference type="ChEBI" id="CHEBI:43474"/>
        <dbReference type="ChEBI" id="CHEBI:57305"/>
        <dbReference type="ChEBI" id="CHEBI:58681"/>
        <dbReference type="ChEBI" id="CHEBI:143788"/>
        <dbReference type="ChEBI" id="CHEBI:456216"/>
        <dbReference type="EC" id="6.3.4.13"/>
    </reaction>
</comment>
<keyword evidence="8 14" id="KW-0658">Purine biosynthesis</keyword>
<reference evidence="17 18" key="1">
    <citation type="submission" date="2017-06" db="EMBL/GenBank/DDBJ databases">
        <title>Genome sequencing of cyanobaciteial culture collection at National Institute for Environmental Studies (NIES).</title>
        <authorList>
            <person name="Hirose Y."/>
            <person name="Shimura Y."/>
            <person name="Fujisawa T."/>
            <person name="Nakamura Y."/>
            <person name="Kawachi M."/>
        </authorList>
    </citation>
    <scope>NUCLEOTIDE SEQUENCE [LARGE SCALE GENOMIC DNA]</scope>
    <source>
        <strain evidence="17 18">NIES-267</strain>
    </source>
</reference>
<dbReference type="PANTHER" id="PTHR43472">
    <property type="entry name" value="PHOSPHORIBOSYLAMINE--GLYCINE LIGASE"/>
    <property type="match status" value="1"/>
</dbReference>
<dbReference type="InterPro" id="IPR013815">
    <property type="entry name" value="ATP_grasp_subdomain_1"/>
</dbReference>
<dbReference type="UniPathway" id="UPA00074">
    <property type="reaction ID" value="UER00125"/>
</dbReference>
<dbReference type="Gene3D" id="3.30.1490.20">
    <property type="entry name" value="ATP-grasp fold, A domain"/>
    <property type="match status" value="1"/>
</dbReference>
<dbReference type="InterPro" id="IPR011761">
    <property type="entry name" value="ATP-grasp"/>
</dbReference>
<organism evidence="17 18">
    <name type="scientific">Calothrix parasitica NIES-267</name>
    <dbReference type="NCBI Taxonomy" id="1973488"/>
    <lineage>
        <taxon>Bacteria</taxon>
        <taxon>Bacillati</taxon>
        <taxon>Cyanobacteriota</taxon>
        <taxon>Cyanophyceae</taxon>
        <taxon>Nostocales</taxon>
        <taxon>Calotrichaceae</taxon>
        <taxon>Calothrix</taxon>
    </lineage>
</organism>
<dbReference type="FunFam" id="3.30.470.20:FF:000018">
    <property type="entry name" value="Trifunctional purine biosynthetic protein adenosine-3"/>
    <property type="match status" value="1"/>
</dbReference>
<dbReference type="GO" id="GO:0005524">
    <property type="term" value="F:ATP binding"/>
    <property type="evidence" value="ECO:0007669"/>
    <property type="project" value="UniProtKB-UniRule"/>
</dbReference>
<evidence type="ECO:0000259" key="16">
    <source>
        <dbReference type="PROSITE" id="PS50975"/>
    </source>
</evidence>